<keyword evidence="3" id="KW-0812">Transmembrane</keyword>
<evidence type="ECO:0000256" key="8">
    <source>
        <dbReference type="SAM" id="MobiDB-lite"/>
    </source>
</evidence>
<dbReference type="InterPro" id="IPR036013">
    <property type="entry name" value="Band_7/SPFH_dom_sf"/>
</dbReference>
<dbReference type="GO" id="GO:0016020">
    <property type="term" value="C:membrane"/>
    <property type="evidence" value="ECO:0007669"/>
    <property type="project" value="UniProtKB-SubCell"/>
</dbReference>
<feature type="coiled-coil region" evidence="7">
    <location>
        <begin position="261"/>
        <end position="288"/>
    </location>
</feature>
<accession>A0A975TXS5</accession>
<keyword evidence="4" id="KW-1133">Transmembrane helix</keyword>
<dbReference type="InterPro" id="IPR001107">
    <property type="entry name" value="Band_7"/>
</dbReference>
<dbReference type="PANTHER" id="PTHR43327">
    <property type="entry name" value="STOMATIN-LIKE PROTEIN 2, MITOCHONDRIAL"/>
    <property type="match status" value="1"/>
</dbReference>
<dbReference type="SUPFAM" id="SSF117892">
    <property type="entry name" value="Band 7/SPFH domain"/>
    <property type="match status" value="1"/>
</dbReference>
<evidence type="ECO:0000256" key="1">
    <source>
        <dbReference type="ARBA" id="ARBA00004167"/>
    </source>
</evidence>
<evidence type="ECO:0000256" key="7">
    <source>
        <dbReference type="SAM" id="Coils"/>
    </source>
</evidence>
<feature type="domain" description="Band 7" evidence="9">
    <location>
        <begin position="100"/>
        <end position="269"/>
    </location>
</feature>
<evidence type="ECO:0000256" key="5">
    <source>
        <dbReference type="ARBA" id="ARBA00023136"/>
    </source>
</evidence>
<comment type="function">
    <text evidence="6">HflC and HflK could encode or regulate a protease.</text>
</comment>
<keyword evidence="12" id="KW-1185">Reference proteome</keyword>
<dbReference type="RefSeq" id="WP_257892709.1">
    <property type="nucleotide sequence ID" value="NZ_JAIMBW010000001.1"/>
</dbReference>
<evidence type="ECO:0000256" key="4">
    <source>
        <dbReference type="ARBA" id="ARBA00022989"/>
    </source>
</evidence>
<dbReference type="EMBL" id="JAIMBW010000001">
    <property type="protein sequence ID" value="MBY4892966.1"/>
    <property type="molecule type" value="Genomic_DNA"/>
</dbReference>
<dbReference type="InterPro" id="IPR010201">
    <property type="entry name" value="HflK"/>
</dbReference>
<evidence type="ECO:0000256" key="3">
    <source>
        <dbReference type="ARBA" id="ARBA00022692"/>
    </source>
</evidence>
<evidence type="ECO:0000256" key="6">
    <source>
        <dbReference type="RuleBase" id="RU364113"/>
    </source>
</evidence>
<feature type="region of interest" description="Disordered" evidence="8">
    <location>
        <begin position="369"/>
        <end position="389"/>
    </location>
</feature>
<keyword evidence="11" id="KW-0645">Protease</keyword>
<dbReference type="Proteomes" id="UP000693972">
    <property type="component" value="Unassembled WGS sequence"/>
</dbReference>
<comment type="similarity">
    <text evidence="2 6">Belongs to the band 7/mec-2 family. HflK subfamily.</text>
</comment>
<dbReference type="EMBL" id="CP078073">
    <property type="protein sequence ID" value="QXL89684.1"/>
    <property type="molecule type" value="Genomic_DNA"/>
</dbReference>
<reference evidence="11 12" key="1">
    <citation type="submission" date="2021-07" db="EMBL/GenBank/DDBJ databases">
        <title>Karlodiniumbacter phycospheric gen. nov., sp. nov., a phycosphere bacterium isolated from karlodinium veneficum.</title>
        <authorList>
            <person name="Peng Y."/>
            <person name="Jiang L."/>
            <person name="Lee J."/>
        </authorList>
    </citation>
    <scope>NUCLEOTIDE SEQUENCE</scope>
    <source>
        <strain evidence="11 12">N5</strain>
    </source>
</reference>
<keyword evidence="7" id="KW-0175">Coiled coil</keyword>
<feature type="compositionally biased region" description="Gly residues" evidence="8">
    <location>
        <begin position="1"/>
        <end position="41"/>
    </location>
</feature>
<protein>
    <recommendedName>
        <fullName evidence="6">Protein HflK</fullName>
    </recommendedName>
</protein>
<organism evidence="11">
    <name type="scientific">Gymnodinialimonas phycosphaerae</name>
    <dbReference type="NCBI Taxonomy" id="2841589"/>
    <lineage>
        <taxon>Bacteria</taxon>
        <taxon>Pseudomonadati</taxon>
        <taxon>Pseudomonadota</taxon>
        <taxon>Alphaproteobacteria</taxon>
        <taxon>Rhodobacterales</taxon>
        <taxon>Paracoccaceae</taxon>
        <taxon>Gymnodinialimonas</taxon>
    </lineage>
</organism>
<name>A0A975TXS5_9RHOB</name>
<keyword evidence="5" id="KW-0472">Membrane</keyword>
<evidence type="ECO:0000259" key="9">
    <source>
        <dbReference type="SMART" id="SM00244"/>
    </source>
</evidence>
<dbReference type="SMART" id="SM00244">
    <property type="entry name" value="PHB"/>
    <property type="match status" value="1"/>
</dbReference>
<comment type="subunit">
    <text evidence="6">HflC and HflK may interact to form a multimeric complex.</text>
</comment>
<evidence type="ECO:0000313" key="10">
    <source>
        <dbReference type="EMBL" id="MBY4892966.1"/>
    </source>
</evidence>
<feature type="region of interest" description="Disordered" evidence="8">
    <location>
        <begin position="61"/>
        <end position="80"/>
    </location>
</feature>
<dbReference type="CDD" id="cd03404">
    <property type="entry name" value="SPFH_HflK"/>
    <property type="match status" value="1"/>
</dbReference>
<gene>
    <name evidence="11" type="primary">hflK</name>
    <name evidence="10" type="ORF">KUL25_09340</name>
    <name evidence="11" type="ORF">KUL25_09345</name>
</gene>
<comment type="subcellular location">
    <subcellularLocation>
        <location evidence="1">Membrane</location>
        <topology evidence="1">Single-pass membrane protein</topology>
    </subcellularLocation>
</comment>
<dbReference type="AlphaFoldDB" id="A0A975TXS5"/>
<feature type="region of interest" description="Disordered" evidence="8">
    <location>
        <begin position="1"/>
        <end position="46"/>
    </location>
</feature>
<dbReference type="Gene3D" id="3.30.479.30">
    <property type="entry name" value="Band 7 domain"/>
    <property type="match status" value="1"/>
</dbReference>
<keyword evidence="11" id="KW-0378">Hydrolase</keyword>
<dbReference type="InterPro" id="IPR050710">
    <property type="entry name" value="Band7/mec-2_domain"/>
</dbReference>
<evidence type="ECO:0000313" key="11">
    <source>
        <dbReference type="EMBL" id="QXL89684.1"/>
    </source>
</evidence>
<sequence>MAGNSGGPWGGGNSNGGGSGGGNRGGGDNGNGPRRPGGGEGQNIPELDDIMRKGQEQLRVLMGGRGGGTGGPGQGGSDPISPRTLWIGGIVLALGAWLYASFYSVQPGEQGVELFLGSEYRITGDGPHLAPWPLVTAEVIDTAQERTEAIGNNRSGTSDAGLMLTTDENIVDIDFDVVWNINDPADFLFNLRDPENTIRSVAESAMREIIAQSELAPILNRDRQLIGDQALSLIQTTMDSYGSGVNIIRINLDRADPPVEVIDAFREVQAAEQERDRLERTADAYSNRVTAGARGEAAQLLEEAEGYRARVVNEALGEASRFLAVLEEYTVAPEVTRRRLYLETLERVLGETDLVIIDSETGGSGVVPYLPLNELRRPTGDATTTGSSN</sequence>
<dbReference type="Pfam" id="PF01145">
    <property type="entry name" value="Band_7"/>
    <property type="match status" value="1"/>
</dbReference>
<dbReference type="NCBIfam" id="TIGR01933">
    <property type="entry name" value="hflK"/>
    <property type="match status" value="1"/>
</dbReference>
<evidence type="ECO:0000313" key="12">
    <source>
        <dbReference type="Proteomes" id="UP000693972"/>
    </source>
</evidence>
<feature type="compositionally biased region" description="Gly residues" evidence="8">
    <location>
        <begin position="63"/>
        <end position="76"/>
    </location>
</feature>
<dbReference type="GO" id="GO:0006508">
    <property type="term" value="P:proteolysis"/>
    <property type="evidence" value="ECO:0007669"/>
    <property type="project" value="UniProtKB-KW"/>
</dbReference>
<dbReference type="PANTHER" id="PTHR43327:SF2">
    <property type="entry name" value="MODULATOR OF FTSH PROTEASE HFLK"/>
    <property type="match status" value="1"/>
</dbReference>
<dbReference type="GO" id="GO:0008233">
    <property type="term" value="F:peptidase activity"/>
    <property type="evidence" value="ECO:0007669"/>
    <property type="project" value="UniProtKB-KW"/>
</dbReference>
<proteinExistence type="inferred from homology"/>
<evidence type="ECO:0000256" key="2">
    <source>
        <dbReference type="ARBA" id="ARBA00006971"/>
    </source>
</evidence>